<name>A0AAV7KVB5_PLEWA</name>
<dbReference type="EMBL" id="JANPWB010000016">
    <property type="protein sequence ID" value="KAJ1082244.1"/>
    <property type="molecule type" value="Genomic_DNA"/>
</dbReference>
<evidence type="ECO:0000313" key="2">
    <source>
        <dbReference type="EMBL" id="KAJ1082244.1"/>
    </source>
</evidence>
<reference evidence="2" key="1">
    <citation type="journal article" date="2022" name="bioRxiv">
        <title>Sequencing and chromosome-scale assembly of the giantPleurodeles waltlgenome.</title>
        <authorList>
            <person name="Brown T."/>
            <person name="Elewa A."/>
            <person name="Iarovenko S."/>
            <person name="Subramanian E."/>
            <person name="Araus A.J."/>
            <person name="Petzold A."/>
            <person name="Susuki M."/>
            <person name="Suzuki K.-i.T."/>
            <person name="Hayashi T."/>
            <person name="Toyoda A."/>
            <person name="Oliveira C."/>
            <person name="Osipova E."/>
            <person name="Leigh N.D."/>
            <person name="Simon A."/>
            <person name="Yun M.H."/>
        </authorList>
    </citation>
    <scope>NUCLEOTIDE SEQUENCE</scope>
    <source>
        <strain evidence="2">20211129_DDA</strain>
        <tissue evidence="2">Liver</tissue>
    </source>
</reference>
<protein>
    <submittedName>
        <fullName evidence="2">Uncharacterized protein</fullName>
    </submittedName>
</protein>
<accession>A0AAV7KVB5</accession>
<keyword evidence="3" id="KW-1185">Reference proteome</keyword>
<evidence type="ECO:0000256" key="1">
    <source>
        <dbReference type="SAM" id="MobiDB-lite"/>
    </source>
</evidence>
<comment type="caution">
    <text evidence="2">The sequence shown here is derived from an EMBL/GenBank/DDBJ whole genome shotgun (WGS) entry which is preliminary data.</text>
</comment>
<proteinExistence type="predicted"/>
<feature type="region of interest" description="Disordered" evidence="1">
    <location>
        <begin position="12"/>
        <end position="37"/>
    </location>
</feature>
<dbReference type="AlphaFoldDB" id="A0AAV7KVB5"/>
<dbReference type="Proteomes" id="UP001066276">
    <property type="component" value="Chromosome 12"/>
</dbReference>
<sequence>MLPVTHWRRRGLLRPPGPVAELRGPGGGRRRPPGRHGHWSVEAHGVWWRGASCAALDSADVQARPVPSEVGPCWEGLVSVIAGRIGPGDAPEGFFGTFVGPLGGLGPLWSAVAAGWPVGGDRGRPGGGGGLGVLLVGTLRHLGGEGLAWRILGTDLW</sequence>
<evidence type="ECO:0000313" key="3">
    <source>
        <dbReference type="Proteomes" id="UP001066276"/>
    </source>
</evidence>
<organism evidence="2 3">
    <name type="scientific">Pleurodeles waltl</name>
    <name type="common">Iberian ribbed newt</name>
    <dbReference type="NCBI Taxonomy" id="8319"/>
    <lineage>
        <taxon>Eukaryota</taxon>
        <taxon>Metazoa</taxon>
        <taxon>Chordata</taxon>
        <taxon>Craniata</taxon>
        <taxon>Vertebrata</taxon>
        <taxon>Euteleostomi</taxon>
        <taxon>Amphibia</taxon>
        <taxon>Batrachia</taxon>
        <taxon>Caudata</taxon>
        <taxon>Salamandroidea</taxon>
        <taxon>Salamandridae</taxon>
        <taxon>Pleurodelinae</taxon>
        <taxon>Pleurodeles</taxon>
    </lineage>
</organism>
<gene>
    <name evidence="2" type="ORF">NDU88_002412</name>
</gene>
<feature type="compositionally biased region" description="Basic residues" evidence="1">
    <location>
        <begin position="28"/>
        <end position="37"/>
    </location>
</feature>